<proteinExistence type="predicted"/>
<accession>A0A2K3LPP8</accession>
<evidence type="ECO:0000313" key="1">
    <source>
        <dbReference type="EMBL" id="PNX80516.1"/>
    </source>
</evidence>
<reference evidence="1 2" key="1">
    <citation type="journal article" date="2014" name="Am. J. Bot.">
        <title>Genome assembly and annotation for red clover (Trifolium pratense; Fabaceae).</title>
        <authorList>
            <person name="Istvanek J."/>
            <person name="Jaros M."/>
            <person name="Krenek A."/>
            <person name="Repkova J."/>
        </authorList>
    </citation>
    <scope>NUCLEOTIDE SEQUENCE [LARGE SCALE GENOMIC DNA]</scope>
    <source>
        <strain evidence="2">cv. Tatra</strain>
        <tissue evidence="1">Young leaves</tissue>
    </source>
</reference>
<sequence>MIIEELQILWTQLEGYGDEAAMTCVTEKWRLDQRLVTVSELWHFNFFSGFTSRIYNTTQRPLQDDVRSAPLPPTLLPPILVYESMMQTLH</sequence>
<reference evidence="1 2" key="2">
    <citation type="journal article" date="2017" name="Front. Plant Sci.">
        <title>Gene Classification and Mining of Molecular Markers Useful in Red Clover (Trifolium pratense) Breeding.</title>
        <authorList>
            <person name="Istvanek J."/>
            <person name="Dluhosova J."/>
            <person name="Dluhos P."/>
            <person name="Patkova L."/>
            <person name="Nedelnik J."/>
            <person name="Repkova J."/>
        </authorList>
    </citation>
    <scope>NUCLEOTIDE SEQUENCE [LARGE SCALE GENOMIC DNA]</scope>
    <source>
        <strain evidence="2">cv. Tatra</strain>
        <tissue evidence="1">Young leaves</tissue>
    </source>
</reference>
<dbReference type="AlphaFoldDB" id="A0A2K3LPP8"/>
<name>A0A2K3LPP8_TRIPR</name>
<protein>
    <submittedName>
        <fullName evidence="1">Uncharacterized protein</fullName>
    </submittedName>
</protein>
<feature type="non-terminal residue" evidence="1">
    <location>
        <position position="90"/>
    </location>
</feature>
<gene>
    <name evidence="1" type="ORF">L195_g036518</name>
</gene>
<organism evidence="1 2">
    <name type="scientific">Trifolium pratense</name>
    <name type="common">Red clover</name>
    <dbReference type="NCBI Taxonomy" id="57577"/>
    <lineage>
        <taxon>Eukaryota</taxon>
        <taxon>Viridiplantae</taxon>
        <taxon>Streptophyta</taxon>
        <taxon>Embryophyta</taxon>
        <taxon>Tracheophyta</taxon>
        <taxon>Spermatophyta</taxon>
        <taxon>Magnoliopsida</taxon>
        <taxon>eudicotyledons</taxon>
        <taxon>Gunneridae</taxon>
        <taxon>Pentapetalae</taxon>
        <taxon>rosids</taxon>
        <taxon>fabids</taxon>
        <taxon>Fabales</taxon>
        <taxon>Fabaceae</taxon>
        <taxon>Papilionoideae</taxon>
        <taxon>50 kb inversion clade</taxon>
        <taxon>NPAAA clade</taxon>
        <taxon>Hologalegina</taxon>
        <taxon>IRL clade</taxon>
        <taxon>Trifolieae</taxon>
        <taxon>Trifolium</taxon>
    </lineage>
</organism>
<dbReference type="EMBL" id="ASHM01038096">
    <property type="protein sequence ID" value="PNX80516.1"/>
    <property type="molecule type" value="Genomic_DNA"/>
</dbReference>
<evidence type="ECO:0000313" key="2">
    <source>
        <dbReference type="Proteomes" id="UP000236291"/>
    </source>
</evidence>
<dbReference type="Proteomes" id="UP000236291">
    <property type="component" value="Unassembled WGS sequence"/>
</dbReference>
<comment type="caution">
    <text evidence="1">The sequence shown here is derived from an EMBL/GenBank/DDBJ whole genome shotgun (WGS) entry which is preliminary data.</text>
</comment>